<evidence type="ECO:0000313" key="2">
    <source>
        <dbReference type="Proteomes" id="UP000836387"/>
    </source>
</evidence>
<accession>A0ACA9UV58</accession>
<dbReference type="Proteomes" id="UP000836387">
    <property type="component" value="Unassembled WGS sequence"/>
</dbReference>
<reference evidence="1" key="2">
    <citation type="submission" date="2021-10" db="EMBL/GenBank/DDBJ databases">
        <authorList>
            <person name="Piombo E."/>
        </authorList>
    </citation>
    <scope>NUCLEOTIDE SEQUENCE</scope>
</reference>
<comment type="caution">
    <text evidence="1">The sequence shown here is derived from an EMBL/GenBank/DDBJ whole genome shotgun (WGS) entry which is preliminary data.</text>
</comment>
<evidence type="ECO:0000313" key="1">
    <source>
        <dbReference type="EMBL" id="CAG9956934.1"/>
    </source>
</evidence>
<sequence>MENVWVKSRSGPGKEHPAANARELAPLTMDQPGACKTDALTEGDDAIKGTFRVKVVVKVNEGS</sequence>
<organism evidence="1 2">
    <name type="scientific">Clonostachys rosea f. rosea IK726</name>
    <dbReference type="NCBI Taxonomy" id="1349383"/>
    <lineage>
        <taxon>Eukaryota</taxon>
        <taxon>Fungi</taxon>
        <taxon>Dikarya</taxon>
        <taxon>Ascomycota</taxon>
        <taxon>Pezizomycotina</taxon>
        <taxon>Sordariomycetes</taxon>
        <taxon>Hypocreomycetidae</taxon>
        <taxon>Hypocreales</taxon>
        <taxon>Bionectriaceae</taxon>
        <taxon>Clonostachys</taxon>
    </lineage>
</organism>
<keyword evidence="2" id="KW-1185">Reference proteome</keyword>
<gene>
    <name evidence="1" type="ORF">CRV2_00015491</name>
</gene>
<reference evidence="1" key="1">
    <citation type="submission" date="2020-04" db="EMBL/GenBank/DDBJ databases">
        <authorList>
            <person name="Broberg M."/>
        </authorList>
    </citation>
    <scope>NUCLEOTIDE SEQUENCE</scope>
</reference>
<protein>
    <submittedName>
        <fullName evidence="1">Uncharacterized protein</fullName>
    </submittedName>
</protein>
<dbReference type="EMBL" id="CADEHS020000646">
    <property type="protein sequence ID" value="CAG9956934.1"/>
    <property type="molecule type" value="Genomic_DNA"/>
</dbReference>
<proteinExistence type="predicted"/>
<name>A0ACA9UV58_BIOOC</name>